<keyword evidence="1" id="KW-0012">Acyltransferase</keyword>
<keyword evidence="1" id="KW-0808">Transferase</keyword>
<proteinExistence type="predicted"/>
<dbReference type="EMBL" id="CAJPWZ010000502">
    <property type="protein sequence ID" value="CAG2194995.1"/>
    <property type="molecule type" value="Genomic_DNA"/>
</dbReference>
<dbReference type="PANTHER" id="PTHR22605">
    <property type="entry name" value="RZ-TYPE DOMAIN-CONTAINING PROTEIN"/>
    <property type="match status" value="1"/>
</dbReference>
<dbReference type="Proteomes" id="UP000683360">
    <property type="component" value="Unassembled WGS sequence"/>
</dbReference>
<reference evidence="1" key="1">
    <citation type="submission" date="2021-03" db="EMBL/GenBank/DDBJ databases">
        <authorList>
            <person name="Bekaert M."/>
        </authorList>
    </citation>
    <scope>NUCLEOTIDE SEQUENCE</scope>
</reference>
<comment type="caution">
    <text evidence="1">The sequence shown here is derived from an EMBL/GenBank/DDBJ whole genome shotgun (WGS) entry which is preliminary data.</text>
</comment>
<gene>
    <name evidence="1" type="ORF">MEDL_9981</name>
</gene>
<dbReference type="GO" id="GO:0061630">
    <property type="term" value="F:ubiquitin protein ligase activity"/>
    <property type="evidence" value="ECO:0007669"/>
    <property type="project" value="UniProtKB-EC"/>
</dbReference>
<dbReference type="PANTHER" id="PTHR22605:SF16">
    <property type="entry name" value="E3 UBIQUITIN-PROTEIN LIGASE RNF213"/>
    <property type="match status" value="1"/>
</dbReference>
<sequence length="416" mass="48408">MDGDIEVVHLLYIKQIEQLFAMVIKEIPSLELKIIRNAIHFRLKELYAFKCCLNELKEFVNLCNRFSGNLPDVADLIFKSQNYKEFQICELYRPKHIKFLNKLENIEQYYPEVTAFNLPSSQLKAIFSVVKSCKGDLFLQLWDVRGQSVSNEIEQITGIDKIIENVLLPTMRDWQELHNELVSGTITFREFEKLCGKAGDQDVKELLSPFEYGKDCSWIHERIIQMSRYRSLHTCLDAAKIIRDIVEMYDMDGDFETVKRILIMASEEDCQMKNLSREHLKSCDILLALDSKKVECLKKFRDSKPLVDWIRDKMKDLRELKVFIDLAYISTGDDPWEISRSHIFSLRQLEDTCRQLDWLKQIEEIRGSIEMTSLAQAKSINASGTYTIGNLGNTAKQLLLVDVGNTKYELEQGRCT</sequence>
<keyword evidence="2" id="KW-1185">Reference proteome</keyword>
<dbReference type="EC" id="2.3.2.27" evidence="1"/>
<accession>A0A8S3QK11</accession>
<evidence type="ECO:0000313" key="2">
    <source>
        <dbReference type="Proteomes" id="UP000683360"/>
    </source>
</evidence>
<name>A0A8S3QK11_MYTED</name>
<protein>
    <submittedName>
        <fullName evidence="1">RNF213</fullName>
        <ecNumber evidence="1">2.3.2.27</ecNumber>
    </submittedName>
</protein>
<dbReference type="OrthoDB" id="6142015at2759"/>
<dbReference type="GO" id="GO:0016887">
    <property type="term" value="F:ATP hydrolysis activity"/>
    <property type="evidence" value="ECO:0007669"/>
    <property type="project" value="InterPro"/>
</dbReference>
<evidence type="ECO:0000313" key="1">
    <source>
        <dbReference type="EMBL" id="CAG2194995.1"/>
    </source>
</evidence>
<organism evidence="1 2">
    <name type="scientific">Mytilus edulis</name>
    <name type="common">Blue mussel</name>
    <dbReference type="NCBI Taxonomy" id="6550"/>
    <lineage>
        <taxon>Eukaryota</taxon>
        <taxon>Metazoa</taxon>
        <taxon>Spiralia</taxon>
        <taxon>Lophotrochozoa</taxon>
        <taxon>Mollusca</taxon>
        <taxon>Bivalvia</taxon>
        <taxon>Autobranchia</taxon>
        <taxon>Pteriomorphia</taxon>
        <taxon>Mytilida</taxon>
        <taxon>Mytiloidea</taxon>
        <taxon>Mytilidae</taxon>
        <taxon>Mytilinae</taxon>
        <taxon>Mytilus</taxon>
    </lineage>
</organism>
<dbReference type="InterPro" id="IPR031248">
    <property type="entry name" value="RNF213"/>
</dbReference>
<dbReference type="AlphaFoldDB" id="A0A8S3QK11"/>